<evidence type="ECO:0000313" key="3">
    <source>
        <dbReference type="Proteomes" id="UP000183077"/>
    </source>
</evidence>
<sequence>MKIHFTYILFFILFSANTFAQKLELYTNDGKEEYLGCLNCDAKDANSIWNSYGNYGNLYSQKSIWNKYGIFGDQTSSYSPWNIHADNPPIVKKDGVMYGYFTTNKHFVGKRVEVELTKMLFDYYLDIKEDPSKWNKNHDVAKSKEITKSKEAPKLKETVKK</sequence>
<feature type="chain" id="PRO_5010263775" evidence="1">
    <location>
        <begin position="21"/>
        <end position="161"/>
    </location>
</feature>
<keyword evidence="1" id="KW-0732">Signal</keyword>
<protein>
    <submittedName>
        <fullName evidence="2">Uncharacterized protein</fullName>
    </submittedName>
</protein>
<accession>A0A1H6TY12</accession>
<dbReference type="EMBL" id="FNYS01000005">
    <property type="protein sequence ID" value="SEI80642.1"/>
    <property type="molecule type" value="Genomic_DNA"/>
</dbReference>
<evidence type="ECO:0000256" key="1">
    <source>
        <dbReference type="SAM" id="SignalP"/>
    </source>
</evidence>
<gene>
    <name evidence="2" type="ORF">SAMN04488018_10526</name>
</gene>
<proteinExistence type="predicted"/>
<dbReference type="RefSeq" id="WP_063176075.1">
    <property type="nucleotide sequence ID" value="NZ_FNYS01000005.1"/>
</dbReference>
<evidence type="ECO:0000313" key="2">
    <source>
        <dbReference type="EMBL" id="SEI80642.1"/>
    </source>
</evidence>
<name>A0A1H6TY12_9FLAO</name>
<reference evidence="2 3" key="1">
    <citation type="submission" date="2016-10" db="EMBL/GenBank/DDBJ databases">
        <authorList>
            <person name="de Groot N.N."/>
        </authorList>
    </citation>
    <scope>NUCLEOTIDE SEQUENCE [LARGE SCALE GENOMIC DNA]</scope>
    <source>
        <strain evidence="2 3">DSM 23048</strain>
    </source>
</reference>
<organism evidence="2 3">
    <name type="scientific">Myroides marinus</name>
    <dbReference type="NCBI Taxonomy" id="703342"/>
    <lineage>
        <taxon>Bacteria</taxon>
        <taxon>Pseudomonadati</taxon>
        <taxon>Bacteroidota</taxon>
        <taxon>Flavobacteriia</taxon>
        <taxon>Flavobacteriales</taxon>
        <taxon>Flavobacteriaceae</taxon>
        <taxon>Myroides</taxon>
    </lineage>
</organism>
<dbReference type="GeneID" id="82256634"/>
<dbReference type="AlphaFoldDB" id="A0A1H6TY12"/>
<dbReference type="Proteomes" id="UP000183077">
    <property type="component" value="Unassembled WGS sequence"/>
</dbReference>
<feature type="signal peptide" evidence="1">
    <location>
        <begin position="1"/>
        <end position="20"/>
    </location>
</feature>